<keyword evidence="6 9" id="KW-1133">Transmembrane helix</keyword>
<dbReference type="InterPro" id="IPR052157">
    <property type="entry name" value="BCAA_transport_permease"/>
</dbReference>
<evidence type="ECO:0000313" key="11">
    <source>
        <dbReference type="Proteomes" id="UP000184444"/>
    </source>
</evidence>
<name>A0A1M7DBZ4_9RHOB</name>
<comment type="subcellular location">
    <subcellularLocation>
        <location evidence="1">Cell membrane</location>
        <topology evidence="1">Multi-pass membrane protein</topology>
    </subcellularLocation>
</comment>
<dbReference type="RefSeq" id="WP_073060749.1">
    <property type="nucleotide sequence ID" value="NZ_FRCK01000001.1"/>
</dbReference>
<evidence type="ECO:0000256" key="3">
    <source>
        <dbReference type="ARBA" id="ARBA00022475"/>
    </source>
</evidence>
<feature type="transmembrane region" description="Helical" evidence="9">
    <location>
        <begin position="135"/>
        <end position="159"/>
    </location>
</feature>
<keyword evidence="7 9" id="KW-0472">Membrane</keyword>
<keyword evidence="11" id="KW-1185">Reference proteome</keyword>
<keyword evidence="3" id="KW-1003">Cell membrane</keyword>
<gene>
    <name evidence="10" type="ORF">SAMN05444389_101268</name>
</gene>
<keyword evidence="4 9" id="KW-0812">Transmembrane</keyword>
<dbReference type="AlphaFoldDB" id="A0A1M7DBZ4"/>
<protein>
    <submittedName>
        <fullName evidence="10">Amino acid/amide ABC transporter membrane protein 1, HAAT family</fullName>
    </submittedName>
</protein>
<evidence type="ECO:0000256" key="6">
    <source>
        <dbReference type="ARBA" id="ARBA00022989"/>
    </source>
</evidence>
<proteinExistence type="inferred from homology"/>
<keyword evidence="2" id="KW-0813">Transport</keyword>
<sequence length="290" mass="30955">MSYFLNLVFAGLAVGALYGLLAMGYAIIFKVSRVVNFAQGEIMMLIAYMAYSVALRTDGSALLVVLAVLVSSVAVGFLIERFVVRPMLGQPVFSLVMMTIALAILIRSVAALIWGNYPYRFPGAETVQPFVIAGVYIQPLQMVLLAVYGAICVAVWAFLRFNIVGIAMRATASDATVSMLMGVSVTRLYRTAWVVSALIAGIAGILFANINHIGPDMAHIGIRAFPATILGGLDSVIGSAVAGLIIGVVESLTGGYVAATYKEIAGFVVILFVLMIRPYGLFGQRNIERV</sequence>
<feature type="transmembrane region" description="Helical" evidence="9">
    <location>
        <begin position="191"/>
        <end position="210"/>
    </location>
</feature>
<evidence type="ECO:0000256" key="5">
    <source>
        <dbReference type="ARBA" id="ARBA00022970"/>
    </source>
</evidence>
<comment type="similarity">
    <text evidence="8">Belongs to the binding-protein-dependent transport system permease family. LivHM subfamily.</text>
</comment>
<dbReference type="EMBL" id="FRCK01000001">
    <property type="protein sequence ID" value="SHL76984.1"/>
    <property type="molecule type" value="Genomic_DNA"/>
</dbReference>
<reference evidence="11" key="1">
    <citation type="submission" date="2016-11" db="EMBL/GenBank/DDBJ databases">
        <authorList>
            <person name="Varghese N."/>
            <person name="Submissions S."/>
        </authorList>
    </citation>
    <scope>NUCLEOTIDE SEQUENCE [LARGE SCALE GENOMIC DNA]</scope>
    <source>
        <strain evidence="11">DSM 6637</strain>
    </source>
</reference>
<evidence type="ECO:0000256" key="8">
    <source>
        <dbReference type="ARBA" id="ARBA00037998"/>
    </source>
</evidence>
<dbReference type="PANTHER" id="PTHR11795">
    <property type="entry name" value="BRANCHED-CHAIN AMINO ACID TRANSPORT SYSTEM PERMEASE PROTEIN LIVH"/>
    <property type="match status" value="1"/>
</dbReference>
<evidence type="ECO:0000256" key="4">
    <source>
        <dbReference type="ARBA" id="ARBA00022692"/>
    </source>
</evidence>
<keyword evidence="5" id="KW-0029">Amino-acid transport</keyword>
<accession>A0A1M7DBZ4</accession>
<evidence type="ECO:0000256" key="2">
    <source>
        <dbReference type="ARBA" id="ARBA00022448"/>
    </source>
</evidence>
<dbReference type="CDD" id="cd06582">
    <property type="entry name" value="TM_PBP1_LivH_like"/>
    <property type="match status" value="1"/>
</dbReference>
<dbReference type="STRING" id="53463.SAMN05444389_101268"/>
<organism evidence="10 11">
    <name type="scientific">Paracoccus solventivorans</name>
    <dbReference type="NCBI Taxonomy" id="53463"/>
    <lineage>
        <taxon>Bacteria</taxon>
        <taxon>Pseudomonadati</taxon>
        <taxon>Pseudomonadota</taxon>
        <taxon>Alphaproteobacteria</taxon>
        <taxon>Rhodobacterales</taxon>
        <taxon>Paracoccaceae</taxon>
        <taxon>Paracoccus</taxon>
    </lineage>
</organism>
<dbReference type="GO" id="GO:0022857">
    <property type="term" value="F:transmembrane transporter activity"/>
    <property type="evidence" value="ECO:0007669"/>
    <property type="project" value="InterPro"/>
</dbReference>
<dbReference type="GO" id="GO:0006865">
    <property type="term" value="P:amino acid transport"/>
    <property type="evidence" value="ECO:0007669"/>
    <property type="project" value="UniProtKB-KW"/>
</dbReference>
<dbReference type="Proteomes" id="UP000184444">
    <property type="component" value="Unassembled WGS sequence"/>
</dbReference>
<dbReference type="PANTHER" id="PTHR11795:SF451">
    <property type="entry name" value="ABC TRANSPORTER PERMEASE PROTEIN"/>
    <property type="match status" value="1"/>
</dbReference>
<dbReference type="OrthoDB" id="9810089at2"/>
<feature type="transmembrane region" description="Helical" evidence="9">
    <location>
        <begin position="60"/>
        <end position="79"/>
    </location>
</feature>
<dbReference type="GO" id="GO:0005886">
    <property type="term" value="C:plasma membrane"/>
    <property type="evidence" value="ECO:0007669"/>
    <property type="project" value="UniProtKB-SubCell"/>
</dbReference>
<feature type="transmembrane region" description="Helical" evidence="9">
    <location>
        <begin position="91"/>
        <end position="115"/>
    </location>
</feature>
<feature type="transmembrane region" description="Helical" evidence="9">
    <location>
        <begin position="222"/>
        <end position="249"/>
    </location>
</feature>
<evidence type="ECO:0000256" key="9">
    <source>
        <dbReference type="SAM" id="Phobius"/>
    </source>
</evidence>
<dbReference type="Pfam" id="PF02653">
    <property type="entry name" value="BPD_transp_2"/>
    <property type="match status" value="1"/>
</dbReference>
<feature type="transmembrane region" description="Helical" evidence="9">
    <location>
        <begin position="6"/>
        <end position="27"/>
    </location>
</feature>
<feature type="transmembrane region" description="Helical" evidence="9">
    <location>
        <begin position="264"/>
        <end position="282"/>
    </location>
</feature>
<evidence type="ECO:0000256" key="1">
    <source>
        <dbReference type="ARBA" id="ARBA00004651"/>
    </source>
</evidence>
<evidence type="ECO:0000256" key="7">
    <source>
        <dbReference type="ARBA" id="ARBA00023136"/>
    </source>
</evidence>
<dbReference type="InterPro" id="IPR001851">
    <property type="entry name" value="ABC_transp_permease"/>
</dbReference>
<evidence type="ECO:0000313" key="10">
    <source>
        <dbReference type="EMBL" id="SHL76984.1"/>
    </source>
</evidence>